<dbReference type="Gene3D" id="3.40.50.720">
    <property type="entry name" value="NAD(P)-binding Rossmann-like Domain"/>
    <property type="match status" value="1"/>
</dbReference>
<keyword evidence="9 15" id="KW-0311">Gluconate utilization</keyword>
<evidence type="ECO:0000256" key="6">
    <source>
        <dbReference type="ARBA" id="ARBA00018193"/>
    </source>
</evidence>
<feature type="binding site" description="in other chain" evidence="14">
    <location>
        <position position="191"/>
    </location>
    <ligand>
        <name>substrate</name>
        <note>ligand shared between dimeric partners</note>
    </ligand>
</feature>
<evidence type="ECO:0000256" key="2">
    <source>
        <dbReference type="ARBA" id="ARBA00004874"/>
    </source>
</evidence>
<evidence type="ECO:0000313" key="18">
    <source>
        <dbReference type="Proteomes" id="UP001139409"/>
    </source>
</evidence>
<dbReference type="AlphaFoldDB" id="A0A9X1HMY7"/>
<comment type="catalytic activity">
    <reaction evidence="11 12 15">
        <text>6-phospho-D-gluconate + NADP(+) = D-ribulose 5-phosphate + CO2 + NADPH</text>
        <dbReference type="Rhea" id="RHEA:10116"/>
        <dbReference type="ChEBI" id="CHEBI:16526"/>
        <dbReference type="ChEBI" id="CHEBI:57783"/>
        <dbReference type="ChEBI" id="CHEBI:58121"/>
        <dbReference type="ChEBI" id="CHEBI:58349"/>
        <dbReference type="ChEBI" id="CHEBI:58759"/>
        <dbReference type="EC" id="1.1.1.44"/>
    </reaction>
</comment>
<feature type="binding site" description="in other chain" evidence="14">
    <location>
        <begin position="186"/>
        <end position="187"/>
    </location>
    <ligand>
        <name>substrate</name>
        <note>ligand shared between dimeric partners</note>
    </ligand>
</feature>
<evidence type="ECO:0000256" key="14">
    <source>
        <dbReference type="PIRSR" id="PIRSR000109-2"/>
    </source>
</evidence>
<dbReference type="InterPro" id="IPR006113">
    <property type="entry name" value="6PGDH_Gnd/GntZ"/>
</dbReference>
<evidence type="ECO:0000256" key="11">
    <source>
        <dbReference type="ARBA" id="ARBA00048640"/>
    </source>
</evidence>
<keyword evidence="8 12" id="KW-0560">Oxidoreductase</keyword>
<dbReference type="EC" id="1.1.1.44" evidence="5 12"/>
<dbReference type="NCBIfam" id="NF006765">
    <property type="entry name" value="PRK09287.1"/>
    <property type="match status" value="1"/>
</dbReference>
<evidence type="ECO:0000256" key="13">
    <source>
        <dbReference type="PIRSR" id="PIRSR000109-1"/>
    </source>
</evidence>
<dbReference type="SUPFAM" id="SSF48179">
    <property type="entry name" value="6-phosphogluconate dehydrogenase C-terminal domain-like"/>
    <property type="match status" value="1"/>
</dbReference>
<dbReference type="RefSeq" id="WP_225696657.1">
    <property type="nucleotide sequence ID" value="NZ_JAIXNE010000001.1"/>
</dbReference>
<dbReference type="FunFam" id="1.10.1040.10:FF:000032">
    <property type="entry name" value="6-phosphogluconate dehydrogenase, decarboxylating"/>
    <property type="match status" value="1"/>
</dbReference>
<evidence type="ECO:0000256" key="12">
    <source>
        <dbReference type="PIRNR" id="PIRNR000109"/>
    </source>
</evidence>
<dbReference type="SUPFAM" id="SSF51735">
    <property type="entry name" value="NAD(P)-binding Rossmann-fold domains"/>
    <property type="match status" value="1"/>
</dbReference>
<proteinExistence type="inferred from homology"/>
<dbReference type="Pfam" id="PF00393">
    <property type="entry name" value="6PGD"/>
    <property type="match status" value="1"/>
</dbReference>
<sequence length="464" mass="51711">MNTTYDFGMIGLGTMGRNLLLNIADHGYNVTGHDRDADKVALLEKEGSSTGIKGFSELTSFVNSLNKPRAIMMLVPAGKIVDNVIEDLLPLLDEGDLIIDGGNSYFADTDRRFTMLRDKGIHFFGIGISGGEEGARKGPSMMPGGDKNAYEVVRTIFESVAAHVDDEPCVTYLGPGACGHFVKMVHNGIEYGIMQLISEIYGIMRSHMGLNNQEIHEAFKSWDEGRLKSFLVEITADIFLKEDDLTDNMLVDMISDQARSKGTGKWTSQLAMDLQVPVPTIDMAVAMRDMSKYKTLRKALEKEYRNPVASDDIISIQDLENALYFSYIISYAQGLHMLSQASEEYGYDLNLASIAKIWRGGCIIRAELLHDIYNAFSSDPNMQHLLLDEKIRLQLLSAEKGFRKVLVATTSAGIATPALSASLTYYDMLRKGNMPSNLIQAQRDYFGAHTYERTDREGKFHTDW</sequence>
<dbReference type="FunFam" id="1.20.5.320:FF:000001">
    <property type="entry name" value="6-phosphogluconate dehydrogenase, decarboxylating"/>
    <property type="match status" value="1"/>
</dbReference>
<dbReference type="GO" id="GO:0006098">
    <property type="term" value="P:pentose-phosphate shunt"/>
    <property type="evidence" value="ECO:0007669"/>
    <property type="project" value="UniProtKB-KW"/>
</dbReference>
<evidence type="ECO:0000256" key="7">
    <source>
        <dbReference type="ARBA" id="ARBA00022857"/>
    </source>
</evidence>
<dbReference type="InterPro" id="IPR006114">
    <property type="entry name" value="6PGDH_C"/>
</dbReference>
<gene>
    <name evidence="17" type="primary">gndA</name>
    <name evidence="17" type="ORF">LDX50_01625</name>
</gene>
<comment type="pathway">
    <text evidence="2 12 15">Carbohydrate degradation; pentose phosphate pathway; D-ribulose 5-phosphate from D-glucose 6-phosphate (oxidative stage): step 3/3.</text>
</comment>
<feature type="binding site" description="in other chain" evidence="14">
    <location>
        <position position="288"/>
    </location>
    <ligand>
        <name>substrate</name>
        <note>ligand shared between dimeric partners</note>
    </ligand>
</feature>
<evidence type="ECO:0000256" key="8">
    <source>
        <dbReference type="ARBA" id="ARBA00023002"/>
    </source>
</evidence>
<evidence type="ECO:0000256" key="1">
    <source>
        <dbReference type="ARBA" id="ARBA00002526"/>
    </source>
</evidence>
<evidence type="ECO:0000256" key="5">
    <source>
        <dbReference type="ARBA" id="ARBA00013011"/>
    </source>
</evidence>
<dbReference type="InterPro" id="IPR006115">
    <property type="entry name" value="6PGDH_NADP-bd"/>
</dbReference>
<feature type="active site" description="Proton donor" evidence="13">
    <location>
        <position position="190"/>
    </location>
</feature>
<comment type="subunit">
    <text evidence="4 12">Homodimer.</text>
</comment>
<keyword evidence="7 12" id="KW-0521">NADP</keyword>
<dbReference type="InterPro" id="IPR036291">
    <property type="entry name" value="NAD(P)-bd_dom_sf"/>
</dbReference>
<dbReference type="InterPro" id="IPR006183">
    <property type="entry name" value="Pgluconate_DH"/>
</dbReference>
<feature type="binding site" description="in other chain" evidence="14">
    <location>
        <position position="261"/>
    </location>
    <ligand>
        <name>substrate</name>
        <note>ligand shared between dimeric partners</note>
    </ligand>
</feature>
<dbReference type="NCBIfam" id="TIGR00873">
    <property type="entry name" value="gnd"/>
    <property type="match status" value="1"/>
</dbReference>
<evidence type="ECO:0000256" key="3">
    <source>
        <dbReference type="ARBA" id="ARBA00008419"/>
    </source>
</evidence>
<comment type="similarity">
    <text evidence="3 12 15">Belongs to the 6-phosphogluconate dehydrogenase family.</text>
</comment>
<dbReference type="PRINTS" id="PR00076">
    <property type="entry name" value="6PGDHDRGNASE"/>
</dbReference>
<dbReference type="Pfam" id="PF03446">
    <property type="entry name" value="NAD_binding_2"/>
    <property type="match status" value="1"/>
</dbReference>
<name>A0A9X1HMY7_9BACT</name>
<evidence type="ECO:0000256" key="15">
    <source>
        <dbReference type="RuleBase" id="RU000485"/>
    </source>
</evidence>
<feature type="binding site" evidence="14">
    <location>
        <position position="443"/>
    </location>
    <ligand>
        <name>substrate</name>
        <note>ligand shared between dimeric partners</note>
    </ligand>
</feature>
<dbReference type="InterPro" id="IPR008927">
    <property type="entry name" value="6-PGluconate_DH-like_C_sf"/>
</dbReference>
<dbReference type="EMBL" id="JAIXNE010000001">
    <property type="protein sequence ID" value="MCA6073542.1"/>
    <property type="molecule type" value="Genomic_DNA"/>
</dbReference>
<organism evidence="17 18">
    <name type="scientific">Fulvivirga sedimenti</name>
    <dbReference type="NCBI Taxonomy" id="2879465"/>
    <lineage>
        <taxon>Bacteria</taxon>
        <taxon>Pseudomonadati</taxon>
        <taxon>Bacteroidota</taxon>
        <taxon>Cytophagia</taxon>
        <taxon>Cytophagales</taxon>
        <taxon>Fulvivirgaceae</taxon>
        <taxon>Fulvivirga</taxon>
    </lineage>
</organism>
<accession>A0A9X1HMY7</accession>
<evidence type="ECO:0000256" key="10">
    <source>
        <dbReference type="ARBA" id="ARBA00023126"/>
    </source>
</evidence>
<dbReference type="Gene3D" id="1.10.1040.10">
    <property type="entry name" value="N-(1-d-carboxylethyl)-l-norvaline Dehydrogenase, domain 2"/>
    <property type="match status" value="1"/>
</dbReference>
<dbReference type="SMART" id="SM01350">
    <property type="entry name" value="6PGD"/>
    <property type="match status" value="1"/>
</dbReference>
<dbReference type="GO" id="GO:0019521">
    <property type="term" value="P:D-gluconate metabolic process"/>
    <property type="evidence" value="ECO:0007669"/>
    <property type="project" value="UniProtKB-KW"/>
</dbReference>
<evidence type="ECO:0000313" key="17">
    <source>
        <dbReference type="EMBL" id="MCA6073542.1"/>
    </source>
</evidence>
<dbReference type="Gene3D" id="1.20.5.320">
    <property type="entry name" value="6-Phosphogluconate Dehydrogenase, domain 3"/>
    <property type="match status" value="1"/>
</dbReference>
<evidence type="ECO:0000256" key="4">
    <source>
        <dbReference type="ARBA" id="ARBA00011738"/>
    </source>
</evidence>
<dbReference type="PIRSF" id="PIRSF000109">
    <property type="entry name" value="6PGD"/>
    <property type="match status" value="1"/>
</dbReference>
<comment type="function">
    <text evidence="1 12">Catalyzes the oxidative decarboxylation of 6-phosphogluconate to ribulose 5-phosphate and CO(2), with concomitant reduction of NADP to NADPH.</text>
</comment>
<reference evidence="17" key="1">
    <citation type="submission" date="2021-09" db="EMBL/GenBank/DDBJ databases">
        <title>Fulvivirga sp. isolated from coastal sediment.</title>
        <authorList>
            <person name="Yu H."/>
        </authorList>
    </citation>
    <scope>NUCLEOTIDE SEQUENCE</scope>
    <source>
        <strain evidence="17">1062</strain>
    </source>
</reference>
<feature type="binding site" description="in other chain" evidence="14">
    <location>
        <position position="103"/>
    </location>
    <ligand>
        <name>substrate</name>
        <note>ligand shared between dimeric partners</note>
    </ligand>
</feature>
<feature type="binding site" evidence="14">
    <location>
        <position position="449"/>
    </location>
    <ligand>
        <name>substrate</name>
        <note>ligand shared between dimeric partners</note>
    </ligand>
</feature>
<keyword evidence="10 12" id="KW-0570">Pentose shunt</keyword>
<dbReference type="GO" id="GO:0004616">
    <property type="term" value="F:phosphogluconate dehydrogenase (decarboxylating) activity"/>
    <property type="evidence" value="ECO:0007669"/>
    <property type="project" value="UniProtKB-EC"/>
</dbReference>
<dbReference type="InterPro" id="IPR013328">
    <property type="entry name" value="6PGD_dom2"/>
</dbReference>
<protein>
    <recommendedName>
        <fullName evidence="6 12">6-phosphogluconate dehydrogenase, decarboxylating</fullName>
        <ecNumber evidence="5 12">1.1.1.44</ecNumber>
    </recommendedName>
</protein>
<feature type="active site" description="Proton acceptor" evidence="13">
    <location>
        <position position="183"/>
    </location>
</feature>
<feature type="binding site" description="in other chain" evidence="14">
    <location>
        <begin position="129"/>
        <end position="131"/>
    </location>
    <ligand>
        <name>substrate</name>
        <note>ligand shared between dimeric partners</note>
    </ligand>
</feature>
<evidence type="ECO:0000259" key="16">
    <source>
        <dbReference type="SMART" id="SM01350"/>
    </source>
</evidence>
<comment type="caution">
    <text evidence="17">The sequence shown here is derived from an EMBL/GenBank/DDBJ whole genome shotgun (WGS) entry which is preliminary data.</text>
</comment>
<evidence type="ECO:0000256" key="9">
    <source>
        <dbReference type="ARBA" id="ARBA00023064"/>
    </source>
</evidence>
<dbReference type="GO" id="GO:0050661">
    <property type="term" value="F:NADP binding"/>
    <property type="evidence" value="ECO:0007669"/>
    <property type="project" value="InterPro"/>
</dbReference>
<dbReference type="PANTHER" id="PTHR11811">
    <property type="entry name" value="6-PHOSPHOGLUCONATE DEHYDROGENASE"/>
    <property type="match status" value="1"/>
</dbReference>
<dbReference type="Proteomes" id="UP001139409">
    <property type="component" value="Unassembled WGS sequence"/>
</dbReference>
<keyword evidence="18" id="KW-1185">Reference proteome</keyword>
<feature type="domain" description="6-phosphogluconate dehydrogenase C-terminal" evidence="16">
    <location>
        <begin position="179"/>
        <end position="464"/>
    </location>
</feature>